<dbReference type="PROSITE" id="PS50234">
    <property type="entry name" value="VWFA"/>
    <property type="match status" value="1"/>
</dbReference>
<keyword evidence="1" id="KW-0732">Signal</keyword>
<sequence length="225" mass="24823">MHKALLFAVVTLAAIVTSSRSHACVDTALVLAVDGSGSISDEEYEFQKSAIVAAFRDRQVLSAIRASGTVAVAAVFWGDGEFPAQIIDWAVMDGIKPSQKFADEIEKSERVVFGNTDIGDGLWVALELLSGSHACARRRIVDISGDGMETTRPRRRRSVSLLQARQRAQEMGVTINALAISDEETDLADYYNDRVILGSERFVMNIRKFEDFARAIRLKLIRELS</sequence>
<dbReference type="CDD" id="cd00198">
    <property type="entry name" value="vWFA"/>
    <property type="match status" value="1"/>
</dbReference>
<proteinExistence type="predicted"/>
<organism evidence="3 4">
    <name type="scientific">Phyllobacterium pellucidum</name>
    <dbReference type="NCBI Taxonomy" id="2740464"/>
    <lineage>
        <taxon>Bacteria</taxon>
        <taxon>Pseudomonadati</taxon>
        <taxon>Pseudomonadota</taxon>
        <taxon>Alphaproteobacteria</taxon>
        <taxon>Hyphomicrobiales</taxon>
        <taxon>Phyllobacteriaceae</taxon>
        <taxon>Phyllobacterium</taxon>
    </lineage>
</organism>
<reference evidence="3 4" key="1">
    <citation type="submission" date="2020-05" db="EMBL/GenBank/DDBJ databases">
        <authorList>
            <person name="Kim M.K."/>
        </authorList>
    </citation>
    <scope>NUCLEOTIDE SEQUENCE [LARGE SCALE GENOMIC DNA]</scope>
    <source>
        <strain evidence="3 4">BT25</strain>
    </source>
</reference>
<dbReference type="InterPro" id="IPR036465">
    <property type="entry name" value="vWFA_dom_sf"/>
</dbReference>
<dbReference type="Proteomes" id="UP000550508">
    <property type="component" value="Unassembled WGS sequence"/>
</dbReference>
<dbReference type="InterPro" id="IPR002035">
    <property type="entry name" value="VWF_A"/>
</dbReference>
<gene>
    <name evidence="3" type="ORF">HQ945_01525</name>
</gene>
<dbReference type="AlphaFoldDB" id="A0A849VJI8"/>
<dbReference type="SUPFAM" id="SSF53300">
    <property type="entry name" value="vWA-like"/>
    <property type="match status" value="1"/>
</dbReference>
<name>A0A849VJI8_9HYPH</name>
<dbReference type="Gene3D" id="3.40.50.410">
    <property type="entry name" value="von Willebrand factor, type A domain"/>
    <property type="match status" value="1"/>
</dbReference>
<dbReference type="RefSeq" id="WP_113280198.1">
    <property type="nucleotide sequence ID" value="NZ_CP088292.1"/>
</dbReference>
<evidence type="ECO:0000313" key="3">
    <source>
        <dbReference type="EMBL" id="NTS29922.1"/>
    </source>
</evidence>
<dbReference type="Pfam" id="PF06707">
    <property type="entry name" value="DUF1194"/>
    <property type="match status" value="1"/>
</dbReference>
<protein>
    <submittedName>
        <fullName evidence="3">DUF1194 domain-containing protein</fullName>
    </submittedName>
</protein>
<feature type="domain" description="VWFA" evidence="2">
    <location>
        <begin position="28"/>
        <end position="224"/>
    </location>
</feature>
<accession>A0A849VJI8</accession>
<evidence type="ECO:0000256" key="1">
    <source>
        <dbReference type="SAM" id="SignalP"/>
    </source>
</evidence>
<comment type="caution">
    <text evidence="3">The sequence shown here is derived from an EMBL/GenBank/DDBJ whole genome shotgun (WGS) entry which is preliminary data.</text>
</comment>
<feature type="chain" id="PRO_5032425097" evidence="1">
    <location>
        <begin position="24"/>
        <end position="225"/>
    </location>
</feature>
<dbReference type="EMBL" id="JABUMX010000001">
    <property type="protein sequence ID" value="NTS29922.1"/>
    <property type="molecule type" value="Genomic_DNA"/>
</dbReference>
<keyword evidence="4" id="KW-1185">Reference proteome</keyword>
<evidence type="ECO:0000259" key="2">
    <source>
        <dbReference type="PROSITE" id="PS50234"/>
    </source>
</evidence>
<evidence type="ECO:0000313" key="4">
    <source>
        <dbReference type="Proteomes" id="UP000550508"/>
    </source>
</evidence>
<dbReference type="InterPro" id="IPR010607">
    <property type="entry name" value="DUF1194"/>
</dbReference>
<feature type="signal peptide" evidence="1">
    <location>
        <begin position="1"/>
        <end position="23"/>
    </location>
</feature>